<evidence type="ECO:0000256" key="1">
    <source>
        <dbReference type="SAM" id="Phobius"/>
    </source>
</evidence>
<sequence>MDWADGAAWKALLLSGGWGRAASAGDPRGRRVLGVAAIACGTAALAGALAASQAIGSELGWYGPREVEEVGTWLLVQWSAMYGLWVCGWTALAGLACGIASLAARWSLGLSLAGTGLSLGAAAATVNTYGMFFWNHF</sequence>
<protein>
    <submittedName>
        <fullName evidence="2">Uncharacterized protein</fullName>
    </submittedName>
</protein>
<feature type="transmembrane region" description="Helical" evidence="1">
    <location>
        <begin position="32"/>
        <end position="55"/>
    </location>
</feature>
<dbReference type="Proteomes" id="UP001422074">
    <property type="component" value="Unassembled WGS sequence"/>
</dbReference>
<comment type="caution">
    <text evidence="2">The sequence shown here is derived from an EMBL/GenBank/DDBJ whole genome shotgun (WGS) entry which is preliminary data.</text>
</comment>
<proteinExistence type="predicted"/>
<feature type="transmembrane region" description="Helical" evidence="1">
    <location>
        <begin position="82"/>
        <end position="103"/>
    </location>
</feature>
<feature type="transmembrane region" description="Helical" evidence="1">
    <location>
        <begin position="110"/>
        <end position="134"/>
    </location>
</feature>
<evidence type="ECO:0000313" key="3">
    <source>
        <dbReference type="Proteomes" id="UP001422074"/>
    </source>
</evidence>
<evidence type="ECO:0000313" key="2">
    <source>
        <dbReference type="EMBL" id="MEN2743866.1"/>
    </source>
</evidence>
<dbReference type="EMBL" id="JBDFRB010000003">
    <property type="protein sequence ID" value="MEN2743866.1"/>
    <property type="molecule type" value="Genomic_DNA"/>
</dbReference>
<dbReference type="RefSeq" id="WP_345883467.1">
    <property type="nucleotide sequence ID" value="NZ_JBDFRB010000003.1"/>
</dbReference>
<name>A0ABU9WXF4_9MICC</name>
<accession>A0ABU9WXF4</accession>
<keyword evidence="1" id="KW-1133">Transmembrane helix</keyword>
<keyword evidence="1" id="KW-0472">Membrane</keyword>
<gene>
    <name evidence="2" type="ORF">ABCQ75_04850</name>
</gene>
<reference evidence="2 3" key="1">
    <citation type="submission" date="2024-05" db="EMBL/GenBank/DDBJ databases">
        <title>Sinomonas sp. nov., isolated from a waste landfill.</title>
        <authorList>
            <person name="Zhao Y."/>
        </authorList>
    </citation>
    <scope>NUCLEOTIDE SEQUENCE [LARGE SCALE GENOMIC DNA]</scope>
    <source>
        <strain evidence="2 3">CCTCC AB2014300</strain>
    </source>
</reference>
<organism evidence="2 3">
    <name type="scientific">Sinomonas halotolerans</name>
    <dbReference type="NCBI Taxonomy" id="1644133"/>
    <lineage>
        <taxon>Bacteria</taxon>
        <taxon>Bacillati</taxon>
        <taxon>Actinomycetota</taxon>
        <taxon>Actinomycetes</taxon>
        <taxon>Micrococcales</taxon>
        <taxon>Micrococcaceae</taxon>
        <taxon>Sinomonas</taxon>
    </lineage>
</organism>
<keyword evidence="1" id="KW-0812">Transmembrane</keyword>
<keyword evidence="3" id="KW-1185">Reference proteome</keyword>